<accession>A0A0L8AQN6</accession>
<evidence type="ECO:0000313" key="1">
    <source>
        <dbReference type="EMBL" id="KOF04654.1"/>
    </source>
</evidence>
<dbReference type="PATRIC" id="fig|1566026.4.peg.182"/>
<proteinExistence type="predicted"/>
<dbReference type="Gene3D" id="3.90.70.10">
    <property type="entry name" value="Cysteine proteinases"/>
    <property type="match status" value="1"/>
</dbReference>
<sequence length="243" mass="27407">MIVLDKAWFGIDMLPQPTDSTCGPTCLQAVYQYYGDYISLPDIIGEVKQLKSGGTLAVNLGNHALKRGYKATLYTYNLNLFDPSWFDAEEPDLLHKLGLQKRYKPQRRIQFASVAYMKFLKQGGEIKFEDLSPELIKKFLFAKQPILTGLSATYLYGSKREIGDTVTEYDDLRGLPVGHFVVLNGYSEATGMVSIADPLKNNPMNNGEQHYKVDINRLINAIMLGIVTYDANLLIIEPRDKNQ</sequence>
<dbReference type="AlphaFoldDB" id="A0A0L8AQN6"/>
<keyword evidence="2" id="KW-1185">Reference proteome</keyword>
<reference evidence="2" key="1">
    <citation type="submission" date="2014-11" db="EMBL/GenBank/DDBJ databases">
        <title>Genome sequencing of Roseivirga sp. D-25.</title>
        <authorList>
            <person name="Selvaratnam C."/>
            <person name="Thevarajoo S."/>
            <person name="Goh K.M."/>
            <person name="Eee R."/>
            <person name="Chan K.-G."/>
            <person name="Chong C.S."/>
        </authorList>
    </citation>
    <scope>NUCLEOTIDE SEQUENCE [LARGE SCALE GENOMIC DNA]</scope>
    <source>
        <strain evidence="2">D-25</strain>
    </source>
</reference>
<dbReference type="OrthoDB" id="9805906at2"/>
<dbReference type="Proteomes" id="UP000036908">
    <property type="component" value="Unassembled WGS sequence"/>
</dbReference>
<evidence type="ECO:0000313" key="2">
    <source>
        <dbReference type="Proteomes" id="UP000036908"/>
    </source>
</evidence>
<gene>
    <name evidence="1" type="ORF">OB69_00855</name>
</gene>
<name>A0A0L8AQN6_9BACT</name>
<protein>
    <submittedName>
        <fullName evidence="1">Peptidase-C39 like family protein</fullName>
    </submittedName>
</protein>
<comment type="caution">
    <text evidence="1">The sequence shown here is derived from an EMBL/GenBank/DDBJ whole genome shotgun (WGS) entry which is preliminary data.</text>
</comment>
<dbReference type="EMBL" id="JSVA01000001">
    <property type="protein sequence ID" value="KOF04654.1"/>
    <property type="molecule type" value="Genomic_DNA"/>
</dbReference>
<organism evidence="1 2">
    <name type="scientific">Roseivirga seohaensis subsp. aquiponti</name>
    <dbReference type="NCBI Taxonomy" id="1566026"/>
    <lineage>
        <taxon>Bacteria</taxon>
        <taxon>Pseudomonadati</taxon>
        <taxon>Bacteroidota</taxon>
        <taxon>Cytophagia</taxon>
        <taxon>Cytophagales</taxon>
        <taxon>Roseivirgaceae</taxon>
        <taxon>Roseivirga</taxon>
    </lineage>
</organism>